<organism evidence="5 6">
    <name type="scientific">Halobacillus amylolyticus</name>
    <dbReference type="NCBI Taxonomy" id="2932259"/>
    <lineage>
        <taxon>Bacteria</taxon>
        <taxon>Bacillati</taxon>
        <taxon>Bacillota</taxon>
        <taxon>Bacilli</taxon>
        <taxon>Bacillales</taxon>
        <taxon>Bacillaceae</taxon>
        <taxon>Halobacillus</taxon>
    </lineage>
</organism>
<reference evidence="5" key="1">
    <citation type="submission" date="2022-04" db="EMBL/GenBank/DDBJ databases">
        <title>Halobacillus sp. isolated from saltern.</title>
        <authorList>
            <person name="Won M."/>
            <person name="Lee C.-M."/>
            <person name="Woen H.-Y."/>
            <person name="Kwon S.-W."/>
        </authorList>
    </citation>
    <scope>NUCLEOTIDE SEQUENCE</scope>
    <source>
        <strain evidence="5">SSHM10-5</strain>
    </source>
</reference>
<evidence type="ECO:0000256" key="2">
    <source>
        <dbReference type="ARBA" id="ARBA00007362"/>
    </source>
</evidence>
<proteinExistence type="inferred from homology"/>
<accession>A0ABY4H642</accession>
<dbReference type="InterPro" id="IPR000620">
    <property type="entry name" value="EamA_dom"/>
</dbReference>
<evidence type="ECO:0000313" key="6">
    <source>
        <dbReference type="Proteomes" id="UP000830326"/>
    </source>
</evidence>
<dbReference type="SUPFAM" id="SSF103481">
    <property type="entry name" value="Multidrug resistance efflux transporter EmrE"/>
    <property type="match status" value="2"/>
</dbReference>
<evidence type="ECO:0000256" key="3">
    <source>
        <dbReference type="SAM" id="Phobius"/>
    </source>
</evidence>
<keyword evidence="3" id="KW-0472">Membrane</keyword>
<dbReference type="InterPro" id="IPR037185">
    <property type="entry name" value="EmrE-like"/>
</dbReference>
<keyword evidence="3" id="KW-0812">Transmembrane</keyword>
<dbReference type="PANTHER" id="PTHR22911">
    <property type="entry name" value="ACYL-MALONYL CONDENSING ENZYME-RELATED"/>
    <property type="match status" value="1"/>
</dbReference>
<dbReference type="PANTHER" id="PTHR22911:SF76">
    <property type="entry name" value="EAMA DOMAIN-CONTAINING PROTEIN"/>
    <property type="match status" value="1"/>
</dbReference>
<protein>
    <submittedName>
        <fullName evidence="5">DMT family transporter</fullName>
    </submittedName>
</protein>
<feature type="transmembrane region" description="Helical" evidence="3">
    <location>
        <begin position="180"/>
        <end position="201"/>
    </location>
</feature>
<gene>
    <name evidence="5" type="ORF">MUO15_11495</name>
</gene>
<keyword evidence="6" id="KW-1185">Reference proteome</keyword>
<feature type="transmembrane region" description="Helical" evidence="3">
    <location>
        <begin position="269"/>
        <end position="287"/>
    </location>
</feature>
<feature type="transmembrane region" description="Helical" evidence="3">
    <location>
        <begin position="9"/>
        <end position="30"/>
    </location>
</feature>
<dbReference type="EMBL" id="CP095075">
    <property type="protein sequence ID" value="UOR10326.1"/>
    <property type="molecule type" value="Genomic_DNA"/>
</dbReference>
<dbReference type="Proteomes" id="UP000830326">
    <property type="component" value="Chromosome"/>
</dbReference>
<feature type="domain" description="EamA" evidence="4">
    <location>
        <begin position="9"/>
        <end position="140"/>
    </location>
</feature>
<evidence type="ECO:0000256" key="1">
    <source>
        <dbReference type="ARBA" id="ARBA00004127"/>
    </source>
</evidence>
<feature type="transmembrane region" description="Helical" evidence="3">
    <location>
        <begin position="244"/>
        <end position="263"/>
    </location>
</feature>
<feature type="transmembrane region" description="Helical" evidence="3">
    <location>
        <begin position="99"/>
        <end position="117"/>
    </location>
</feature>
<name>A0ABY4H642_9BACI</name>
<keyword evidence="3" id="KW-1133">Transmembrane helix</keyword>
<dbReference type="RefSeq" id="WP_245029413.1">
    <property type="nucleotide sequence ID" value="NZ_CP095075.1"/>
</dbReference>
<sequence length="304" mass="33998">MDKPPFHPYIMLAIGVLSISTAAIFVKLAGGVPASMIAFYRLLFAVLIMAPYVMWKHTHEFKSITSKDWLLAVFAGIFLAFHFILWFESLNYTSVASSVILVSMQPLFAFLGTYLFFKERFTAGALLSMMIAITGSIIISSGDFQLDGTALLGDILALLGAMMVTAYFLLGQNLRKRLSLLFHTFIVYGIATISLFIYNVAMNYPFTGYSNKQWLIFLALAIIPTFFGHSLFNWSLRWISTSTISMSILLEPIGASILAYIVLGEQITSYQWLGGSIVLFGLILFIMSTKKLRRPKITHASKRL</sequence>
<evidence type="ECO:0000259" key="4">
    <source>
        <dbReference type="Pfam" id="PF00892"/>
    </source>
</evidence>
<feature type="transmembrane region" description="Helical" evidence="3">
    <location>
        <begin position="124"/>
        <end position="142"/>
    </location>
</feature>
<comment type="subcellular location">
    <subcellularLocation>
        <location evidence="1">Endomembrane system</location>
        <topology evidence="1">Multi-pass membrane protein</topology>
    </subcellularLocation>
</comment>
<feature type="domain" description="EamA" evidence="4">
    <location>
        <begin position="152"/>
        <end position="286"/>
    </location>
</feature>
<feature type="transmembrane region" description="Helical" evidence="3">
    <location>
        <begin position="36"/>
        <end position="55"/>
    </location>
</feature>
<feature type="transmembrane region" description="Helical" evidence="3">
    <location>
        <begin position="148"/>
        <end position="168"/>
    </location>
</feature>
<feature type="transmembrane region" description="Helical" evidence="3">
    <location>
        <begin position="67"/>
        <end position="87"/>
    </location>
</feature>
<evidence type="ECO:0000313" key="5">
    <source>
        <dbReference type="EMBL" id="UOR10326.1"/>
    </source>
</evidence>
<dbReference type="Pfam" id="PF00892">
    <property type="entry name" value="EamA"/>
    <property type="match status" value="2"/>
</dbReference>
<comment type="similarity">
    <text evidence="2">Belongs to the EamA transporter family.</text>
</comment>
<feature type="transmembrane region" description="Helical" evidence="3">
    <location>
        <begin position="213"/>
        <end position="232"/>
    </location>
</feature>